<evidence type="ECO:0008006" key="3">
    <source>
        <dbReference type="Google" id="ProtNLM"/>
    </source>
</evidence>
<keyword evidence="2" id="KW-1185">Reference proteome</keyword>
<dbReference type="OrthoDB" id="438224at2759"/>
<dbReference type="PANTHER" id="PTHR48420:SF1">
    <property type="entry name" value="NON-HAEM DIOXYGENASE N-TERMINAL DOMAIN-CONTAINING PROTEIN"/>
    <property type="match status" value="1"/>
</dbReference>
<accession>A0A8T2V3A2</accession>
<sequence length="347" mass="38925">MAGNILPPAENVVNIPFSSLQDRNSDLSKELEAGFGPGGLGIIAVSEVPGYASLRRGLLCIAERLAALPEHVKKSLEDPTSRYSFGWSHGKEKLESGSPDFFKGSFYAHPLMDIPIQEGDLLRYPSFCRPNKWPKEDLPELESAFKQLAKVILDVGLLLAFHCDKYVRFKYPSAEKNSLEDILRNSQYHKGRLLHYFPRVTINESENQDPVSSWCGWHTDHGSLTGLTSAMYTRDGIEISCPDENAGLYVRMVNEEIKKVIFSDNQIGYQMGEVTEILSKGLFHATPHCVQASNVVGVSRNTFALFMQPSWDQPLHISRGHGDQHEEIVNFGDFSEKTISKYYKIGI</sequence>
<proteinExistence type="predicted"/>
<dbReference type="PANTHER" id="PTHR48420">
    <property type="entry name" value="NON-HAEM DIOXYGENASE N-TERMINAL DOMAIN-CONTAINING PROTEIN"/>
    <property type="match status" value="1"/>
</dbReference>
<dbReference type="Gene3D" id="2.60.120.330">
    <property type="entry name" value="B-lactam Antibiotic, Isopenicillin N Synthase, Chain"/>
    <property type="match status" value="1"/>
</dbReference>
<protein>
    <recommendedName>
        <fullName evidence="3">Fe2OG dioxygenase domain-containing protein</fullName>
    </recommendedName>
</protein>
<gene>
    <name evidence="1" type="ORF">KP509_03G048100</name>
</gene>
<evidence type="ECO:0000313" key="1">
    <source>
        <dbReference type="EMBL" id="KAH7441670.1"/>
    </source>
</evidence>
<evidence type="ECO:0000313" key="2">
    <source>
        <dbReference type="Proteomes" id="UP000825935"/>
    </source>
</evidence>
<dbReference type="OMA" id="VANMECY"/>
<comment type="caution">
    <text evidence="1">The sequence shown here is derived from an EMBL/GenBank/DDBJ whole genome shotgun (WGS) entry which is preliminary data.</text>
</comment>
<dbReference type="EMBL" id="CM035408">
    <property type="protein sequence ID" value="KAH7441670.1"/>
    <property type="molecule type" value="Genomic_DNA"/>
</dbReference>
<dbReference type="SUPFAM" id="SSF51197">
    <property type="entry name" value="Clavaminate synthase-like"/>
    <property type="match status" value="1"/>
</dbReference>
<dbReference type="InterPro" id="IPR027443">
    <property type="entry name" value="IPNS-like_sf"/>
</dbReference>
<name>A0A8T2V3A2_CERRI</name>
<reference evidence="1" key="1">
    <citation type="submission" date="2021-08" db="EMBL/GenBank/DDBJ databases">
        <title>WGS assembly of Ceratopteris richardii.</title>
        <authorList>
            <person name="Marchant D.B."/>
            <person name="Chen G."/>
            <person name="Jenkins J."/>
            <person name="Shu S."/>
            <person name="Leebens-Mack J."/>
            <person name="Grimwood J."/>
            <person name="Schmutz J."/>
            <person name="Soltis P."/>
            <person name="Soltis D."/>
            <person name="Chen Z.-H."/>
        </authorList>
    </citation>
    <scope>NUCLEOTIDE SEQUENCE</scope>
    <source>
        <strain evidence="1">Whitten #5841</strain>
        <tissue evidence="1">Leaf</tissue>
    </source>
</reference>
<organism evidence="1 2">
    <name type="scientific">Ceratopteris richardii</name>
    <name type="common">Triangle waterfern</name>
    <dbReference type="NCBI Taxonomy" id="49495"/>
    <lineage>
        <taxon>Eukaryota</taxon>
        <taxon>Viridiplantae</taxon>
        <taxon>Streptophyta</taxon>
        <taxon>Embryophyta</taxon>
        <taxon>Tracheophyta</taxon>
        <taxon>Polypodiopsida</taxon>
        <taxon>Polypodiidae</taxon>
        <taxon>Polypodiales</taxon>
        <taxon>Pteridineae</taxon>
        <taxon>Pteridaceae</taxon>
        <taxon>Parkerioideae</taxon>
        <taxon>Ceratopteris</taxon>
    </lineage>
</organism>
<dbReference type="AlphaFoldDB" id="A0A8T2V3A2"/>
<dbReference type="Proteomes" id="UP000825935">
    <property type="component" value="Chromosome 3"/>
</dbReference>